<dbReference type="EMBL" id="CCBQ010000037">
    <property type="protein sequence ID" value="CDO94262.1"/>
    <property type="molecule type" value="Genomic_DNA"/>
</dbReference>
<dbReference type="Gene3D" id="3.40.50.10490">
    <property type="entry name" value="Glucose-6-phosphate isomerase like protein, domain 1"/>
    <property type="match status" value="1"/>
</dbReference>
<evidence type="ECO:0000313" key="3">
    <source>
        <dbReference type="Proteomes" id="UP000031516"/>
    </source>
</evidence>
<dbReference type="PANTHER" id="PTHR38418:SF2">
    <property type="entry name" value="SUGAR ISOMERASE, KPSF_GUTQ (AFU_ORTHOLOGUE AFUA_6G08860)"/>
    <property type="match status" value="1"/>
</dbReference>
<accession>A0A0A8L839</accession>
<dbReference type="CDD" id="cd05014">
    <property type="entry name" value="SIS_Kpsf"/>
    <property type="match status" value="1"/>
</dbReference>
<evidence type="ECO:0000259" key="1">
    <source>
        <dbReference type="PROSITE" id="PS51464"/>
    </source>
</evidence>
<dbReference type="SUPFAM" id="SSF53697">
    <property type="entry name" value="SIS domain"/>
    <property type="match status" value="1"/>
</dbReference>
<comment type="caution">
    <text evidence="2">The sequence shown here is derived from an EMBL/GenBank/DDBJ whole genome shotgun (WGS) entry which is preliminary data.</text>
</comment>
<dbReference type="GO" id="GO:0097367">
    <property type="term" value="F:carbohydrate derivative binding"/>
    <property type="evidence" value="ECO:0007669"/>
    <property type="project" value="InterPro"/>
</dbReference>
<name>A0A0A8L839_9SACH</name>
<sequence length="293" mass="33270">MDFTDLLYHHALAIEDAALFYYDKDELQNLHQSLECMMKSLRNGGKLVFVGCGKSYKVVCKTVAMLTSMGIPARDLHPIEAMHGDMGYCEPQDSLVFCSTSGETEEILNLLRYLKADGGPWEQCARFAVTGNRNSSLASCCQRTIMVPQAEKFKEPNFQSGLRAPTISTTLMVTVLDCICIELSKIWFDNDLTKREVFFNKRHPGGGIGKVTSSTNLRQLARAPNKHTPPKYQTYVVKTNETFTETQFLSMLITYDYIQFPPKDIRVPCCLLREEHKRAVHAGTGPEWFRRYL</sequence>
<evidence type="ECO:0000313" key="2">
    <source>
        <dbReference type="EMBL" id="CDO94262.1"/>
    </source>
</evidence>
<dbReference type="GO" id="GO:1901135">
    <property type="term" value="P:carbohydrate derivative metabolic process"/>
    <property type="evidence" value="ECO:0007669"/>
    <property type="project" value="InterPro"/>
</dbReference>
<feature type="domain" description="SIS" evidence="1">
    <location>
        <begin position="37"/>
        <end position="189"/>
    </location>
</feature>
<gene>
    <name evidence="2" type="ORF">KLDO_g2535</name>
</gene>
<reference evidence="2 3" key="1">
    <citation type="submission" date="2014-03" db="EMBL/GenBank/DDBJ databases">
        <title>The genome of Kluyveromyces dobzhanskii.</title>
        <authorList>
            <person name="Nystedt B."/>
            <person name="Astrom S."/>
        </authorList>
    </citation>
    <scope>NUCLEOTIDE SEQUENCE [LARGE SCALE GENOMIC DNA]</scope>
    <source>
        <strain evidence="2 3">CBS 2104</strain>
    </source>
</reference>
<keyword evidence="3" id="KW-1185">Reference proteome</keyword>
<dbReference type="InterPro" id="IPR001347">
    <property type="entry name" value="SIS_dom"/>
</dbReference>
<dbReference type="PANTHER" id="PTHR38418">
    <property type="entry name" value="SUGAR ISOMERASE, KPSF/GUTQ (AFU_ORTHOLOGUE AFUA_6G08860)"/>
    <property type="match status" value="1"/>
</dbReference>
<dbReference type="InterPro" id="IPR035474">
    <property type="entry name" value="SIS_Kpsf"/>
</dbReference>
<dbReference type="Pfam" id="PF01380">
    <property type="entry name" value="SIS"/>
    <property type="match status" value="1"/>
</dbReference>
<proteinExistence type="predicted"/>
<dbReference type="PROSITE" id="PS51464">
    <property type="entry name" value="SIS"/>
    <property type="match status" value="1"/>
</dbReference>
<organism evidence="2 3">
    <name type="scientific">Kluyveromyces dobzhanskii CBS 2104</name>
    <dbReference type="NCBI Taxonomy" id="1427455"/>
    <lineage>
        <taxon>Eukaryota</taxon>
        <taxon>Fungi</taxon>
        <taxon>Dikarya</taxon>
        <taxon>Ascomycota</taxon>
        <taxon>Saccharomycotina</taxon>
        <taxon>Saccharomycetes</taxon>
        <taxon>Saccharomycetales</taxon>
        <taxon>Saccharomycetaceae</taxon>
        <taxon>Kluyveromyces</taxon>
    </lineage>
</organism>
<dbReference type="OrthoDB" id="1872003at2759"/>
<dbReference type="InterPro" id="IPR046348">
    <property type="entry name" value="SIS_dom_sf"/>
</dbReference>
<dbReference type="AlphaFoldDB" id="A0A0A8L839"/>
<dbReference type="Proteomes" id="UP000031516">
    <property type="component" value="Unassembled WGS sequence"/>
</dbReference>
<protein>
    <submittedName>
        <fullName evidence="2">WGS project CCBQ000000000 data, contig 00106</fullName>
    </submittedName>
</protein>